<sequence>MGLKVVNSDIWFQHLMKRKGLSLKMPANEFEAREAARYASKAVTDKRLTSLINARLGVIVDSTSGDINKSQRIITMLKNSGYDVKVIFIETTLETAKARNKTRSRTLPDAVVEFSWKGADKAKPILKRLVGAANYHEIDNNKEGLPNVSGLAGTLTAWASRLNGTALQWILAVKKGQDSMKSEDINT</sequence>
<reference evidence="1" key="1">
    <citation type="submission" date="2018-05" db="EMBL/GenBank/DDBJ databases">
        <authorList>
            <person name="Lanie J.A."/>
            <person name="Ng W.-L."/>
            <person name="Kazmierczak K.M."/>
            <person name="Andrzejewski T.M."/>
            <person name="Davidsen T.M."/>
            <person name="Wayne K.J."/>
            <person name="Tettelin H."/>
            <person name="Glass J.I."/>
            <person name="Rusch D."/>
            <person name="Podicherti R."/>
            <person name="Tsui H.-C.T."/>
            <person name="Winkler M.E."/>
        </authorList>
    </citation>
    <scope>NUCLEOTIDE SEQUENCE</scope>
</reference>
<accession>A0A382B0W3</accession>
<name>A0A382B0W3_9ZZZZ</name>
<dbReference type="Pfam" id="PF13671">
    <property type="entry name" value="AAA_33"/>
    <property type="match status" value="1"/>
</dbReference>
<proteinExistence type="predicted"/>
<dbReference type="EMBL" id="UINC01027540">
    <property type="protein sequence ID" value="SVB06952.1"/>
    <property type="molecule type" value="Genomic_DNA"/>
</dbReference>
<dbReference type="SUPFAM" id="SSF52540">
    <property type="entry name" value="P-loop containing nucleoside triphosphate hydrolases"/>
    <property type="match status" value="1"/>
</dbReference>
<gene>
    <name evidence="1" type="ORF">METZ01_LOCUS159806</name>
</gene>
<evidence type="ECO:0000313" key="1">
    <source>
        <dbReference type="EMBL" id="SVB06952.1"/>
    </source>
</evidence>
<dbReference type="InterPro" id="IPR027417">
    <property type="entry name" value="P-loop_NTPase"/>
</dbReference>
<evidence type="ECO:0008006" key="2">
    <source>
        <dbReference type="Google" id="ProtNLM"/>
    </source>
</evidence>
<feature type="non-terminal residue" evidence="1">
    <location>
        <position position="187"/>
    </location>
</feature>
<protein>
    <recommendedName>
        <fullName evidence="2">Zeta toxin domain-containing protein</fullName>
    </recommendedName>
</protein>
<organism evidence="1">
    <name type="scientific">marine metagenome</name>
    <dbReference type="NCBI Taxonomy" id="408172"/>
    <lineage>
        <taxon>unclassified sequences</taxon>
        <taxon>metagenomes</taxon>
        <taxon>ecological metagenomes</taxon>
    </lineage>
</organism>
<dbReference type="Gene3D" id="3.40.50.300">
    <property type="entry name" value="P-loop containing nucleotide triphosphate hydrolases"/>
    <property type="match status" value="1"/>
</dbReference>
<dbReference type="AlphaFoldDB" id="A0A382B0W3"/>